<dbReference type="OrthoDB" id="9795329at2"/>
<dbReference type="Proteomes" id="UP000324758">
    <property type="component" value="Unassembled WGS sequence"/>
</dbReference>
<evidence type="ECO:0000313" key="3">
    <source>
        <dbReference type="Proteomes" id="UP000324758"/>
    </source>
</evidence>
<dbReference type="PROSITE" id="PS50404">
    <property type="entry name" value="GST_NTER"/>
    <property type="match status" value="1"/>
</dbReference>
<dbReference type="CDD" id="cd00570">
    <property type="entry name" value="GST_N_family"/>
    <property type="match status" value="1"/>
</dbReference>
<dbReference type="GO" id="GO:0004364">
    <property type="term" value="F:glutathione transferase activity"/>
    <property type="evidence" value="ECO:0007669"/>
    <property type="project" value="TreeGrafter"/>
</dbReference>
<keyword evidence="2" id="KW-0808">Transferase</keyword>
<comment type="caution">
    <text evidence="2">The sequence shown here is derived from an EMBL/GenBank/DDBJ whole genome shotgun (WGS) entry which is preliminary data.</text>
</comment>
<keyword evidence="3" id="KW-1185">Reference proteome</keyword>
<name>A0A5D3KNM0_9BRAD</name>
<accession>A0A5D3KNM0</accession>
<proteinExistence type="predicted"/>
<dbReference type="PANTHER" id="PTHR42673">
    <property type="entry name" value="MALEYLACETOACETATE ISOMERASE"/>
    <property type="match status" value="1"/>
</dbReference>
<protein>
    <submittedName>
        <fullName evidence="2">Glutathione S-transferase family protein</fullName>
    </submittedName>
</protein>
<dbReference type="RefSeq" id="WP_148771319.1">
    <property type="nucleotide sequence ID" value="NZ_VSSS01000013.1"/>
</dbReference>
<dbReference type="GO" id="GO:0006749">
    <property type="term" value="P:glutathione metabolic process"/>
    <property type="evidence" value="ECO:0007669"/>
    <property type="project" value="TreeGrafter"/>
</dbReference>
<dbReference type="EMBL" id="VSSS01000013">
    <property type="protein sequence ID" value="TYL98065.1"/>
    <property type="molecule type" value="Genomic_DNA"/>
</dbReference>
<dbReference type="InterPro" id="IPR004045">
    <property type="entry name" value="Glutathione_S-Trfase_N"/>
</dbReference>
<sequence>MLLIGVNRSPFTRRVAITLNIYGVPFEQRALSGFGDRAEVRASNPLGRIPALVLDSGETLIDSDAIIDHLDEAYGGDQPLTPREGANRRAVLKVTAMMMGVCEKCLHAAYEGNHRPSEKVHRPWIDDCMAQAANALNAIEAMIEPKQPYLLLERLTQADVTAVVTERLARARGIDTDVHMPGLRALTSRLAEQPLFQVSEP</sequence>
<dbReference type="SFLD" id="SFLDS00019">
    <property type="entry name" value="Glutathione_Transferase_(cytos"/>
    <property type="match status" value="1"/>
</dbReference>
<dbReference type="Pfam" id="PF13410">
    <property type="entry name" value="GST_C_2"/>
    <property type="match status" value="1"/>
</dbReference>
<dbReference type="Pfam" id="PF13417">
    <property type="entry name" value="GST_N_3"/>
    <property type="match status" value="1"/>
</dbReference>
<dbReference type="PANTHER" id="PTHR42673:SF4">
    <property type="entry name" value="MALEYLACETOACETATE ISOMERASE"/>
    <property type="match status" value="1"/>
</dbReference>
<dbReference type="SUPFAM" id="SSF47616">
    <property type="entry name" value="GST C-terminal domain-like"/>
    <property type="match status" value="1"/>
</dbReference>
<dbReference type="Gene3D" id="3.40.30.10">
    <property type="entry name" value="Glutaredoxin"/>
    <property type="match status" value="1"/>
</dbReference>
<reference evidence="2 3" key="1">
    <citation type="submission" date="2019-08" db="EMBL/GenBank/DDBJ databases">
        <title>Bradyrhizobium hipponensis sp. nov., a rhizobium isolated from a Lupinus angustifolius root nodule in Tunisia.</title>
        <authorList>
            <person name="Off K."/>
            <person name="Rejili M."/>
            <person name="Mars M."/>
            <person name="Brachmann A."/>
            <person name="Marin M."/>
        </authorList>
    </citation>
    <scope>NUCLEOTIDE SEQUENCE [LARGE SCALE GENOMIC DNA]</scope>
    <source>
        <strain evidence="2 3">CTAW71</strain>
    </source>
</reference>
<evidence type="ECO:0000313" key="2">
    <source>
        <dbReference type="EMBL" id="TYL98065.1"/>
    </source>
</evidence>
<organism evidence="2 3">
    <name type="scientific">Bradyrhizobium rifense</name>
    <dbReference type="NCBI Taxonomy" id="515499"/>
    <lineage>
        <taxon>Bacteria</taxon>
        <taxon>Pseudomonadati</taxon>
        <taxon>Pseudomonadota</taxon>
        <taxon>Alphaproteobacteria</taxon>
        <taxon>Hyphomicrobiales</taxon>
        <taxon>Nitrobacteraceae</taxon>
        <taxon>Bradyrhizobium</taxon>
    </lineage>
</organism>
<dbReference type="InterPro" id="IPR036282">
    <property type="entry name" value="Glutathione-S-Trfase_C_sf"/>
</dbReference>
<dbReference type="InterPro" id="IPR036249">
    <property type="entry name" value="Thioredoxin-like_sf"/>
</dbReference>
<dbReference type="Gene3D" id="1.20.1050.10">
    <property type="match status" value="1"/>
</dbReference>
<dbReference type="GO" id="GO:0006559">
    <property type="term" value="P:L-phenylalanine catabolic process"/>
    <property type="evidence" value="ECO:0007669"/>
    <property type="project" value="TreeGrafter"/>
</dbReference>
<feature type="domain" description="GST N-terminal" evidence="1">
    <location>
        <begin position="1"/>
        <end position="78"/>
    </location>
</feature>
<dbReference type="GO" id="GO:0016034">
    <property type="term" value="F:maleylacetoacetate isomerase activity"/>
    <property type="evidence" value="ECO:0007669"/>
    <property type="project" value="TreeGrafter"/>
</dbReference>
<dbReference type="SUPFAM" id="SSF52833">
    <property type="entry name" value="Thioredoxin-like"/>
    <property type="match status" value="1"/>
</dbReference>
<gene>
    <name evidence="2" type="ORF">FXB40_06190</name>
</gene>
<dbReference type="InterPro" id="IPR040079">
    <property type="entry name" value="Glutathione_S-Trfase"/>
</dbReference>
<dbReference type="AlphaFoldDB" id="A0A5D3KNM0"/>
<evidence type="ECO:0000259" key="1">
    <source>
        <dbReference type="PROSITE" id="PS50404"/>
    </source>
</evidence>